<dbReference type="Proteomes" id="UP001398556">
    <property type="component" value="Unassembled WGS sequence"/>
</dbReference>
<feature type="domain" description="Outer membrane protein beta-barrel" evidence="1">
    <location>
        <begin position="20"/>
        <end position="170"/>
    </location>
</feature>
<reference evidence="2 3" key="1">
    <citation type="submission" date="2024-04" db="EMBL/GenBank/DDBJ databases">
        <title>Flavobacterium sp. DGU99 16S ribosomal RNA gene Genome sequencing and assembly.</title>
        <authorList>
            <person name="Park S."/>
        </authorList>
    </citation>
    <scope>NUCLEOTIDE SEQUENCE [LARGE SCALE GENOMIC DNA]</scope>
    <source>
        <strain evidence="2 3">DGU99</strain>
    </source>
</reference>
<dbReference type="InterPro" id="IPR025665">
    <property type="entry name" value="Beta-barrel_OMP_2"/>
</dbReference>
<sequence length="199" mass="22656">MKKNIAIYLMLFLVPLLNFSQSKFAVLGGLNNSFLSNGFLKNPPIDKTFGIHFGALYEINLNEKIAFRPKLVFSQQGDRKKGPGASLSINDNSLDYKLSYINIPLNFKFFSKPYIIIGPQFGYLLDVKKTDNDFGNIDKKIDSGLNLGFGYEINKIFIEFNMYQGFTKILEFEPPLNSNNYNHGVTNSLLQISLGYYFK</sequence>
<dbReference type="RefSeq" id="WP_341698826.1">
    <property type="nucleotide sequence ID" value="NZ_JBBYHU010000001.1"/>
</dbReference>
<dbReference type="EMBL" id="JBBYHU010000001">
    <property type="protein sequence ID" value="MEL1239540.1"/>
    <property type="molecule type" value="Genomic_DNA"/>
</dbReference>
<evidence type="ECO:0000313" key="2">
    <source>
        <dbReference type="EMBL" id="MEL1239540.1"/>
    </source>
</evidence>
<comment type="caution">
    <text evidence="2">The sequence shown here is derived from an EMBL/GenBank/DDBJ whole genome shotgun (WGS) entry which is preliminary data.</text>
</comment>
<gene>
    <name evidence="2" type="ORF">AAEO59_00610</name>
</gene>
<evidence type="ECO:0000313" key="3">
    <source>
        <dbReference type="Proteomes" id="UP001398556"/>
    </source>
</evidence>
<proteinExistence type="predicted"/>
<protein>
    <submittedName>
        <fullName evidence="2">Porin family protein</fullName>
    </submittedName>
</protein>
<dbReference type="Pfam" id="PF13568">
    <property type="entry name" value="OMP_b-brl_2"/>
    <property type="match status" value="1"/>
</dbReference>
<evidence type="ECO:0000259" key="1">
    <source>
        <dbReference type="Pfam" id="PF13568"/>
    </source>
</evidence>
<accession>A0ABU9HHF1</accession>
<organism evidence="2 3">
    <name type="scientific">Flavobacterium flavipallidum</name>
    <dbReference type="NCBI Taxonomy" id="3139140"/>
    <lineage>
        <taxon>Bacteria</taxon>
        <taxon>Pseudomonadati</taxon>
        <taxon>Bacteroidota</taxon>
        <taxon>Flavobacteriia</taxon>
        <taxon>Flavobacteriales</taxon>
        <taxon>Flavobacteriaceae</taxon>
        <taxon>Flavobacterium</taxon>
    </lineage>
</organism>
<keyword evidence="3" id="KW-1185">Reference proteome</keyword>
<name>A0ABU9HHF1_9FLAO</name>